<dbReference type="Pfam" id="PF01323">
    <property type="entry name" value="DSBA"/>
    <property type="match status" value="1"/>
</dbReference>
<sequence length="225" mass="23851">MSTDPRTPADEPLIIDMWMDIVCPFCLLGDAQLQAALEAEGMAEDVQIRVHAYELDPDAPSAPETNLEHLAQKYGTSPEQALANETRLQGAAAELGLDYETERPVANTLSVHRAVRAASRQGQGAALFRALQRGYFAGRLDPFDTETQVREAARIGLDADVLRAAIADASTEEAVRADEAAAQQLGASGVPFTVIAGALAVPGAVGVEDFRRALVQAREIGAAGE</sequence>
<dbReference type="Proteomes" id="UP001203761">
    <property type="component" value="Unassembled WGS sequence"/>
</dbReference>
<dbReference type="PANTHER" id="PTHR13887:SF41">
    <property type="entry name" value="THIOREDOXIN SUPERFAMILY PROTEIN"/>
    <property type="match status" value="1"/>
</dbReference>
<dbReference type="PANTHER" id="PTHR13887">
    <property type="entry name" value="GLUTATHIONE S-TRANSFERASE KAPPA"/>
    <property type="match status" value="1"/>
</dbReference>
<comment type="caution">
    <text evidence="2">The sequence shown here is derived from an EMBL/GenBank/DDBJ whole genome shotgun (WGS) entry which is preliminary data.</text>
</comment>
<dbReference type="InterPro" id="IPR001853">
    <property type="entry name" value="DSBA-like_thioredoxin_dom"/>
</dbReference>
<dbReference type="InterPro" id="IPR036249">
    <property type="entry name" value="Thioredoxin-like_sf"/>
</dbReference>
<dbReference type="CDD" id="cd03024">
    <property type="entry name" value="DsbA_FrnE"/>
    <property type="match status" value="1"/>
</dbReference>
<dbReference type="EMBL" id="JAKNCJ010000006">
    <property type="protein sequence ID" value="MCL6423873.1"/>
    <property type="molecule type" value="Genomic_DNA"/>
</dbReference>
<gene>
    <name evidence="2" type="ORF">Bequi_10870</name>
</gene>
<feature type="domain" description="DSBA-like thioredoxin" evidence="1">
    <location>
        <begin position="15"/>
        <end position="214"/>
    </location>
</feature>
<proteinExistence type="predicted"/>
<keyword evidence="3" id="KW-1185">Reference proteome</keyword>
<evidence type="ECO:0000313" key="2">
    <source>
        <dbReference type="EMBL" id="MCL6423873.1"/>
    </source>
</evidence>
<organism evidence="2 3">
    <name type="scientific">Brachybacterium equifaecis</name>
    <dbReference type="NCBI Taxonomy" id="2910770"/>
    <lineage>
        <taxon>Bacteria</taxon>
        <taxon>Bacillati</taxon>
        <taxon>Actinomycetota</taxon>
        <taxon>Actinomycetes</taxon>
        <taxon>Micrococcales</taxon>
        <taxon>Dermabacteraceae</taxon>
        <taxon>Brachybacterium</taxon>
    </lineage>
</organism>
<name>A0ABT0R329_9MICO</name>
<reference evidence="2" key="1">
    <citation type="submission" date="2022-02" db="EMBL/GenBank/DDBJ databases">
        <authorList>
            <person name="Lee M."/>
            <person name="Kim S.-J."/>
            <person name="Jung M.-Y."/>
        </authorList>
    </citation>
    <scope>NUCLEOTIDE SEQUENCE</scope>
    <source>
        <strain evidence="2">JHP9</strain>
    </source>
</reference>
<protein>
    <submittedName>
        <fullName evidence="2">DsbA family oxidoreductase</fullName>
    </submittedName>
</protein>
<dbReference type="Gene3D" id="3.40.30.10">
    <property type="entry name" value="Glutaredoxin"/>
    <property type="match status" value="1"/>
</dbReference>
<accession>A0ABT0R329</accession>
<evidence type="ECO:0000259" key="1">
    <source>
        <dbReference type="Pfam" id="PF01323"/>
    </source>
</evidence>
<dbReference type="RefSeq" id="WP_249737954.1">
    <property type="nucleotide sequence ID" value="NZ_JAKNCJ010000006.1"/>
</dbReference>
<dbReference type="SUPFAM" id="SSF52833">
    <property type="entry name" value="Thioredoxin-like"/>
    <property type="match status" value="1"/>
</dbReference>
<evidence type="ECO:0000313" key="3">
    <source>
        <dbReference type="Proteomes" id="UP001203761"/>
    </source>
</evidence>